<dbReference type="Pfam" id="PF08905">
    <property type="entry name" value="DUF1850"/>
    <property type="match status" value="1"/>
</dbReference>
<keyword evidence="2" id="KW-0732">Signal</keyword>
<feature type="chain" id="PRO_5004200561" description="DUF1850 domain-containing protein" evidence="2">
    <location>
        <begin position="20"/>
        <end position="155"/>
    </location>
</feature>
<dbReference type="KEGG" id="rfr:Rfer_1633"/>
<dbReference type="EMBL" id="CP000267">
    <property type="protein sequence ID" value="ABD69363.1"/>
    <property type="molecule type" value="Genomic_DNA"/>
</dbReference>
<dbReference type="RefSeq" id="WP_011463931.1">
    <property type="nucleotide sequence ID" value="NC_007908.1"/>
</dbReference>
<evidence type="ECO:0008006" key="5">
    <source>
        <dbReference type="Google" id="ProtNLM"/>
    </source>
</evidence>
<dbReference type="InterPro" id="IPR015001">
    <property type="entry name" value="DUF1850"/>
</dbReference>
<keyword evidence="4" id="KW-1185">Reference proteome</keyword>
<dbReference type="OrthoDB" id="5298197at2"/>
<protein>
    <recommendedName>
        <fullName evidence="5">DUF1850 domain-containing protein</fullName>
    </recommendedName>
</protein>
<dbReference type="AlphaFoldDB" id="Q21XZ0"/>
<feature type="region of interest" description="Disordered" evidence="1">
    <location>
        <begin position="123"/>
        <end position="155"/>
    </location>
</feature>
<organism evidence="3 4">
    <name type="scientific">Albidiferax ferrireducens (strain ATCC BAA-621 / DSM 15236 / T118)</name>
    <name type="common">Rhodoferax ferrireducens</name>
    <dbReference type="NCBI Taxonomy" id="338969"/>
    <lineage>
        <taxon>Bacteria</taxon>
        <taxon>Pseudomonadati</taxon>
        <taxon>Pseudomonadota</taxon>
        <taxon>Betaproteobacteria</taxon>
        <taxon>Burkholderiales</taxon>
        <taxon>Comamonadaceae</taxon>
        <taxon>Rhodoferax</taxon>
    </lineage>
</organism>
<dbReference type="Proteomes" id="UP000008332">
    <property type="component" value="Chromosome"/>
</dbReference>
<name>Q21XZ0_ALBFT</name>
<dbReference type="HOGENOM" id="CLU_142871_0_0_4"/>
<sequence>MSGLCLAAGVIAATLPLSAFTLAWTHSIEKIRWEEDYRIQDSRLVLEEARIRGSGAGMEPPADAKFKNGVWHYKPILPPLERLRLTHSPYTAGYEICSNGGCKPLTTLLPGLPDFALIEVSACRPGPPDPGLSPTGQVADPSPPPAKYPSATQSR</sequence>
<dbReference type="eggNOG" id="COG4729">
    <property type="taxonomic scope" value="Bacteria"/>
</dbReference>
<accession>Q21XZ0</accession>
<proteinExistence type="predicted"/>
<reference evidence="4" key="1">
    <citation type="submission" date="2006-02" db="EMBL/GenBank/DDBJ databases">
        <title>Complete sequence of chromosome of Rhodoferax ferrireducens DSM 15236.</title>
        <authorList>
            <person name="Copeland A."/>
            <person name="Lucas S."/>
            <person name="Lapidus A."/>
            <person name="Barry K."/>
            <person name="Detter J.C."/>
            <person name="Glavina del Rio T."/>
            <person name="Hammon N."/>
            <person name="Israni S."/>
            <person name="Pitluck S."/>
            <person name="Brettin T."/>
            <person name="Bruce D."/>
            <person name="Han C."/>
            <person name="Tapia R."/>
            <person name="Gilna P."/>
            <person name="Kiss H."/>
            <person name="Schmutz J."/>
            <person name="Larimer F."/>
            <person name="Land M."/>
            <person name="Kyrpides N."/>
            <person name="Ivanova N."/>
            <person name="Richardson P."/>
        </authorList>
    </citation>
    <scope>NUCLEOTIDE SEQUENCE [LARGE SCALE GENOMIC DNA]</scope>
    <source>
        <strain evidence="4">ATCC BAA-621 / DSM 15236 / T118</strain>
    </source>
</reference>
<evidence type="ECO:0000313" key="4">
    <source>
        <dbReference type="Proteomes" id="UP000008332"/>
    </source>
</evidence>
<feature type="signal peptide" evidence="2">
    <location>
        <begin position="1"/>
        <end position="19"/>
    </location>
</feature>
<gene>
    <name evidence="3" type="ordered locus">Rfer_1633</name>
</gene>
<dbReference type="STRING" id="338969.Rfer_1633"/>
<evidence type="ECO:0000256" key="2">
    <source>
        <dbReference type="SAM" id="SignalP"/>
    </source>
</evidence>
<evidence type="ECO:0000256" key="1">
    <source>
        <dbReference type="SAM" id="MobiDB-lite"/>
    </source>
</evidence>
<evidence type="ECO:0000313" key="3">
    <source>
        <dbReference type="EMBL" id="ABD69363.1"/>
    </source>
</evidence>